<dbReference type="EMBL" id="BARU01014234">
    <property type="protein sequence ID" value="GAH31762.1"/>
    <property type="molecule type" value="Genomic_DNA"/>
</dbReference>
<sequence length="53" mass="6179">SKNKAENAKWRRKELAAELGELTFKRVKLTKELNENAQRSNEIGDEMEKFNGK</sequence>
<proteinExistence type="predicted"/>
<reference evidence="1" key="1">
    <citation type="journal article" date="2014" name="Front. Microbiol.">
        <title>High frequency of phylogenetically diverse reductive dehalogenase-homologous genes in deep subseafloor sedimentary metagenomes.</title>
        <authorList>
            <person name="Kawai M."/>
            <person name="Futagami T."/>
            <person name="Toyoda A."/>
            <person name="Takaki Y."/>
            <person name="Nishi S."/>
            <person name="Hori S."/>
            <person name="Arai W."/>
            <person name="Tsubouchi T."/>
            <person name="Morono Y."/>
            <person name="Uchiyama I."/>
            <person name="Ito T."/>
            <person name="Fujiyama A."/>
            <person name="Inagaki F."/>
            <person name="Takami H."/>
        </authorList>
    </citation>
    <scope>NUCLEOTIDE SEQUENCE</scope>
    <source>
        <strain evidence="1">Expedition CK06-06</strain>
    </source>
</reference>
<evidence type="ECO:0000313" key="1">
    <source>
        <dbReference type="EMBL" id="GAH31762.1"/>
    </source>
</evidence>
<name>X1EGM4_9ZZZZ</name>
<gene>
    <name evidence="1" type="ORF">S03H2_25244</name>
</gene>
<organism evidence="1">
    <name type="scientific">marine sediment metagenome</name>
    <dbReference type="NCBI Taxonomy" id="412755"/>
    <lineage>
        <taxon>unclassified sequences</taxon>
        <taxon>metagenomes</taxon>
        <taxon>ecological metagenomes</taxon>
    </lineage>
</organism>
<feature type="non-terminal residue" evidence="1">
    <location>
        <position position="1"/>
    </location>
</feature>
<comment type="caution">
    <text evidence="1">The sequence shown here is derived from an EMBL/GenBank/DDBJ whole genome shotgun (WGS) entry which is preliminary data.</text>
</comment>
<dbReference type="AlphaFoldDB" id="X1EGM4"/>
<accession>X1EGM4</accession>
<protein>
    <submittedName>
        <fullName evidence="1">Uncharacterized protein</fullName>
    </submittedName>
</protein>